<comment type="subcellular location">
    <subcellularLocation>
        <location evidence="1">Secreted</location>
    </subcellularLocation>
</comment>
<dbReference type="AlphaFoldDB" id="A0A8W8IH90"/>
<dbReference type="PANTHER" id="PTHR15427:SF33">
    <property type="entry name" value="COLLAGEN IV NC1 DOMAIN-CONTAINING PROTEIN"/>
    <property type="match status" value="1"/>
</dbReference>
<keyword evidence="6" id="KW-1185">Reference proteome</keyword>
<dbReference type="Pfam" id="PF00386">
    <property type="entry name" value="C1q"/>
    <property type="match status" value="1"/>
</dbReference>
<feature type="domain" description="C1q" evidence="4">
    <location>
        <begin position="65"/>
        <end position="196"/>
    </location>
</feature>
<dbReference type="InterPro" id="IPR008983">
    <property type="entry name" value="Tumour_necrosis_fac-like_dom"/>
</dbReference>
<dbReference type="SUPFAM" id="SSF49842">
    <property type="entry name" value="TNF-like"/>
    <property type="match status" value="1"/>
</dbReference>
<dbReference type="GO" id="GO:0005581">
    <property type="term" value="C:collagen trimer"/>
    <property type="evidence" value="ECO:0007669"/>
    <property type="project" value="UniProtKB-KW"/>
</dbReference>
<evidence type="ECO:0000256" key="3">
    <source>
        <dbReference type="SAM" id="SignalP"/>
    </source>
</evidence>
<dbReference type="SMART" id="SM00110">
    <property type="entry name" value="C1Q"/>
    <property type="match status" value="1"/>
</dbReference>
<evidence type="ECO:0000313" key="5">
    <source>
        <dbReference type="EnsemblMetazoa" id="G14046.1:cds"/>
    </source>
</evidence>
<accession>A0A8W8IH90</accession>
<sequence>MSLTLLCMLLSGFLCLTNGGNPLQTDVRTKVNLLKSLIYDNTKATVTLDSSAFKQLVHLSSDSSSSPKRVSFSASIGSNSLTLGNGQTLKFETILTNDGNAYDDRTGVFTCPAAGTYMFVVDALSYPGLWLFLKVNEKTVAKVHVSSNYKDKPLVQISRTVIVKLKSGDHVKVENIGNNGFIYYKLYSGFSGFLLY</sequence>
<feature type="signal peptide" evidence="3">
    <location>
        <begin position="1"/>
        <end position="19"/>
    </location>
</feature>
<dbReference type="PRINTS" id="PR00007">
    <property type="entry name" value="COMPLEMNTC1Q"/>
</dbReference>
<evidence type="ECO:0000256" key="2">
    <source>
        <dbReference type="ARBA" id="ARBA00022525"/>
    </source>
</evidence>
<name>A0A8W8IH90_MAGGI</name>
<organism evidence="5 6">
    <name type="scientific">Magallana gigas</name>
    <name type="common">Pacific oyster</name>
    <name type="synonym">Crassostrea gigas</name>
    <dbReference type="NCBI Taxonomy" id="29159"/>
    <lineage>
        <taxon>Eukaryota</taxon>
        <taxon>Metazoa</taxon>
        <taxon>Spiralia</taxon>
        <taxon>Lophotrochozoa</taxon>
        <taxon>Mollusca</taxon>
        <taxon>Bivalvia</taxon>
        <taxon>Autobranchia</taxon>
        <taxon>Pteriomorphia</taxon>
        <taxon>Ostreida</taxon>
        <taxon>Ostreoidea</taxon>
        <taxon>Ostreidae</taxon>
        <taxon>Magallana</taxon>
    </lineage>
</organism>
<dbReference type="Gene3D" id="2.60.120.40">
    <property type="match status" value="1"/>
</dbReference>
<evidence type="ECO:0000313" key="6">
    <source>
        <dbReference type="Proteomes" id="UP000005408"/>
    </source>
</evidence>
<dbReference type="EnsemblMetazoa" id="G14046.1">
    <property type="protein sequence ID" value="G14046.1:cds"/>
    <property type="gene ID" value="G14046"/>
</dbReference>
<evidence type="ECO:0000259" key="4">
    <source>
        <dbReference type="PROSITE" id="PS50871"/>
    </source>
</evidence>
<protein>
    <recommendedName>
        <fullName evidence="4">C1q domain-containing protein</fullName>
    </recommendedName>
</protein>
<keyword evidence="2" id="KW-0964">Secreted</keyword>
<feature type="chain" id="PRO_5036471611" description="C1q domain-containing protein" evidence="3">
    <location>
        <begin position="20"/>
        <end position="196"/>
    </location>
</feature>
<keyword evidence="3" id="KW-0732">Signal</keyword>
<dbReference type="InterPro" id="IPR050392">
    <property type="entry name" value="Collagen/C1q_domain"/>
</dbReference>
<proteinExistence type="predicted"/>
<evidence type="ECO:0000256" key="1">
    <source>
        <dbReference type="ARBA" id="ARBA00004613"/>
    </source>
</evidence>
<dbReference type="Proteomes" id="UP000005408">
    <property type="component" value="Unassembled WGS sequence"/>
</dbReference>
<dbReference type="InterPro" id="IPR001073">
    <property type="entry name" value="C1q_dom"/>
</dbReference>
<dbReference type="PANTHER" id="PTHR15427">
    <property type="entry name" value="EMILIN ELASTIN MICROFIBRIL INTERFACE-LOCATED PROTEIN ELASTIN MICROFIBRIL INTERFACER"/>
    <property type="match status" value="1"/>
</dbReference>
<reference evidence="5" key="1">
    <citation type="submission" date="2022-08" db="UniProtKB">
        <authorList>
            <consortium name="EnsemblMetazoa"/>
        </authorList>
    </citation>
    <scope>IDENTIFICATION</scope>
    <source>
        <strain evidence="5">05x7-T-G4-1.051#20</strain>
    </source>
</reference>
<dbReference type="PROSITE" id="PS50871">
    <property type="entry name" value="C1Q"/>
    <property type="match status" value="1"/>
</dbReference>